<dbReference type="NCBIfam" id="TIGR01730">
    <property type="entry name" value="RND_mfp"/>
    <property type="match status" value="1"/>
</dbReference>
<feature type="coiled-coil region" evidence="2">
    <location>
        <begin position="151"/>
        <end position="185"/>
    </location>
</feature>
<evidence type="ECO:0000256" key="2">
    <source>
        <dbReference type="SAM" id="Coils"/>
    </source>
</evidence>
<protein>
    <submittedName>
        <fullName evidence="5">Efflux RND transporter periplasmic adaptor subunit</fullName>
    </submittedName>
</protein>
<dbReference type="Pfam" id="PF25917">
    <property type="entry name" value="BSH_RND"/>
    <property type="match status" value="1"/>
</dbReference>
<accession>A0A7V2SV56</accession>
<proteinExistence type="inferred from homology"/>
<reference evidence="5" key="1">
    <citation type="journal article" date="2020" name="mSystems">
        <title>Genome- and Community-Level Interaction Insights into Carbon Utilization and Element Cycling Functions of Hydrothermarchaeota in Hydrothermal Sediment.</title>
        <authorList>
            <person name="Zhou Z."/>
            <person name="Liu Y."/>
            <person name="Xu W."/>
            <person name="Pan J."/>
            <person name="Luo Z.H."/>
            <person name="Li M."/>
        </authorList>
    </citation>
    <scope>NUCLEOTIDE SEQUENCE [LARGE SCALE GENOMIC DNA]</scope>
    <source>
        <strain evidence="5">HyVt-503</strain>
    </source>
</reference>
<name>A0A7V2SV56_9BACT</name>
<dbReference type="Gene3D" id="2.40.50.100">
    <property type="match status" value="1"/>
</dbReference>
<evidence type="ECO:0000259" key="4">
    <source>
        <dbReference type="Pfam" id="PF25954"/>
    </source>
</evidence>
<feature type="coiled-coil region" evidence="2">
    <location>
        <begin position="99"/>
        <end position="126"/>
    </location>
</feature>
<sequence>MHRIKIGLVILSILLTGATFTSCSKKEEVKRVPLATKKISVETIQLKKETLPQYMAFPGRVTPKIRIVLSAKAPGYVTSVEVREGDSVEAGDILIRLDDKDLRARLKGLGEKKAALKREKAAYAQDLSYAKATFKRIEALFKEEAATKDEFDRAKSAYLAAKERVRAYEAQIKAVDQEIEAVKNELTYRIIRAPHSGQVTKRFVDPGAFVGPGSPLLQVSSREAGFWFEARIPESLFGKIKAGDAAFLAISGEESSGGYPQKVNLTRIVPEIDPGTRTFKVKVDLGNRNGLEGGMFGTIWLDGGSLSGLLIPESVIVKRGGIKGVYAAEDDKTIYFQVITVGGCYYRIEEDLFPCTYSEGARTSTTERLLLIASGLSPGMQVCSSRLQEIREGMSLE</sequence>
<dbReference type="InterPro" id="IPR058792">
    <property type="entry name" value="Beta-barrel_RND_2"/>
</dbReference>
<dbReference type="PROSITE" id="PS51257">
    <property type="entry name" value="PROKAR_LIPOPROTEIN"/>
    <property type="match status" value="1"/>
</dbReference>
<dbReference type="AlphaFoldDB" id="A0A7V2SV56"/>
<dbReference type="GO" id="GO:0015562">
    <property type="term" value="F:efflux transmembrane transporter activity"/>
    <property type="evidence" value="ECO:0007669"/>
    <property type="project" value="TreeGrafter"/>
</dbReference>
<keyword evidence="2" id="KW-0175">Coiled coil</keyword>
<feature type="domain" description="Multidrug resistance protein MdtA-like barrel-sandwich hybrid" evidence="3">
    <location>
        <begin position="71"/>
        <end position="215"/>
    </location>
</feature>
<dbReference type="SUPFAM" id="SSF111369">
    <property type="entry name" value="HlyD-like secretion proteins"/>
    <property type="match status" value="1"/>
</dbReference>
<comment type="caution">
    <text evidence="5">The sequence shown here is derived from an EMBL/GenBank/DDBJ whole genome shotgun (WGS) entry which is preliminary data.</text>
</comment>
<organism evidence="5">
    <name type="scientific">Dissulfuribacter thermophilus</name>
    <dbReference type="NCBI Taxonomy" id="1156395"/>
    <lineage>
        <taxon>Bacteria</taxon>
        <taxon>Pseudomonadati</taxon>
        <taxon>Thermodesulfobacteriota</taxon>
        <taxon>Dissulfuribacteria</taxon>
        <taxon>Dissulfuribacterales</taxon>
        <taxon>Dissulfuribacteraceae</taxon>
        <taxon>Dissulfuribacter</taxon>
    </lineage>
</organism>
<dbReference type="InterPro" id="IPR058625">
    <property type="entry name" value="MdtA-like_BSH"/>
</dbReference>
<evidence type="ECO:0000256" key="1">
    <source>
        <dbReference type="ARBA" id="ARBA00009477"/>
    </source>
</evidence>
<dbReference type="Proteomes" id="UP000885797">
    <property type="component" value="Unassembled WGS sequence"/>
</dbReference>
<feature type="domain" description="CusB-like beta-barrel" evidence="4">
    <location>
        <begin position="227"/>
        <end position="302"/>
    </location>
</feature>
<dbReference type="Gene3D" id="1.10.287.470">
    <property type="entry name" value="Helix hairpin bin"/>
    <property type="match status" value="1"/>
</dbReference>
<evidence type="ECO:0000313" key="5">
    <source>
        <dbReference type="EMBL" id="HFC46298.1"/>
    </source>
</evidence>
<evidence type="ECO:0000259" key="3">
    <source>
        <dbReference type="Pfam" id="PF25917"/>
    </source>
</evidence>
<comment type="similarity">
    <text evidence="1">Belongs to the membrane fusion protein (MFP) (TC 8.A.1) family.</text>
</comment>
<gene>
    <name evidence="5" type="ORF">ENJ63_00275</name>
</gene>
<dbReference type="InterPro" id="IPR006143">
    <property type="entry name" value="RND_pump_MFP"/>
</dbReference>
<dbReference type="PRINTS" id="PR01490">
    <property type="entry name" value="RTXTOXIND"/>
</dbReference>
<dbReference type="Pfam" id="PF25954">
    <property type="entry name" value="Beta-barrel_RND_2"/>
    <property type="match status" value="1"/>
</dbReference>
<dbReference type="PANTHER" id="PTHR30469">
    <property type="entry name" value="MULTIDRUG RESISTANCE PROTEIN MDTA"/>
    <property type="match status" value="1"/>
</dbReference>
<dbReference type="PANTHER" id="PTHR30469:SF15">
    <property type="entry name" value="HLYD FAMILY OF SECRETION PROTEINS"/>
    <property type="match status" value="1"/>
</dbReference>
<dbReference type="EMBL" id="DRND01000026">
    <property type="protein sequence ID" value="HFC46298.1"/>
    <property type="molecule type" value="Genomic_DNA"/>
</dbReference>
<dbReference type="GO" id="GO:1990281">
    <property type="term" value="C:efflux pump complex"/>
    <property type="evidence" value="ECO:0007669"/>
    <property type="project" value="TreeGrafter"/>
</dbReference>
<dbReference type="Gene3D" id="2.40.30.170">
    <property type="match status" value="1"/>
</dbReference>